<comment type="caution">
    <text evidence="12">The sequence shown here is derived from an EMBL/GenBank/DDBJ whole genome shotgun (WGS) entry which is preliminary data.</text>
</comment>
<feature type="domain" description="NlpC/P60" evidence="11">
    <location>
        <begin position="48"/>
        <end position="166"/>
    </location>
</feature>
<evidence type="ECO:0000256" key="2">
    <source>
        <dbReference type="ARBA" id="ARBA00007074"/>
    </source>
</evidence>
<organism evidence="12 13">
    <name type="scientific">Volucribacter amazonae</name>
    <dbReference type="NCBI Taxonomy" id="256731"/>
    <lineage>
        <taxon>Bacteria</taxon>
        <taxon>Pseudomonadati</taxon>
        <taxon>Pseudomonadota</taxon>
        <taxon>Gammaproteobacteria</taxon>
        <taxon>Pasteurellales</taxon>
        <taxon>Pasteurellaceae</taxon>
        <taxon>Volucribacter</taxon>
    </lineage>
</organism>
<evidence type="ECO:0000256" key="6">
    <source>
        <dbReference type="ARBA" id="ARBA00022807"/>
    </source>
</evidence>
<protein>
    <recommendedName>
        <fullName evidence="11">NlpC/P60 domain-containing protein</fullName>
    </recommendedName>
</protein>
<keyword evidence="8" id="KW-0564">Palmitate</keyword>
<keyword evidence="4 10" id="KW-0732">Signal</keyword>
<keyword evidence="5" id="KW-0378">Hydrolase</keyword>
<dbReference type="AlphaFoldDB" id="A0A9X4P8R9"/>
<evidence type="ECO:0000313" key="13">
    <source>
        <dbReference type="Proteomes" id="UP001155500"/>
    </source>
</evidence>
<proteinExistence type="inferred from homology"/>
<keyword evidence="6" id="KW-0788">Thiol protease</keyword>
<dbReference type="RefSeq" id="WP_279572060.1">
    <property type="nucleotide sequence ID" value="NZ_LWID01000001.1"/>
</dbReference>
<evidence type="ECO:0000256" key="5">
    <source>
        <dbReference type="ARBA" id="ARBA00022801"/>
    </source>
</evidence>
<dbReference type="EMBL" id="LWID01000001">
    <property type="protein sequence ID" value="MDG6894588.1"/>
    <property type="molecule type" value="Genomic_DNA"/>
</dbReference>
<dbReference type="Pfam" id="PF00877">
    <property type="entry name" value="NLPC_P60"/>
    <property type="match status" value="1"/>
</dbReference>
<dbReference type="GO" id="GO:0006508">
    <property type="term" value="P:proteolysis"/>
    <property type="evidence" value="ECO:0007669"/>
    <property type="project" value="UniProtKB-KW"/>
</dbReference>
<gene>
    <name evidence="12" type="ORF">A6A20_02860</name>
</gene>
<keyword evidence="3" id="KW-0645">Protease</keyword>
<dbReference type="PANTHER" id="PTHR47360:SF3">
    <property type="entry name" value="MUREIN DD-ENDOPEPTIDASE MEPS_MUREIN LD-CARBOXYPEPTIDASE"/>
    <property type="match status" value="1"/>
</dbReference>
<dbReference type="PROSITE" id="PS51257">
    <property type="entry name" value="PROKAR_LIPOPROTEIN"/>
    <property type="match status" value="1"/>
</dbReference>
<evidence type="ECO:0000256" key="1">
    <source>
        <dbReference type="ARBA" id="ARBA00004635"/>
    </source>
</evidence>
<evidence type="ECO:0000256" key="10">
    <source>
        <dbReference type="SAM" id="SignalP"/>
    </source>
</evidence>
<feature type="chain" id="PRO_5040852357" description="NlpC/P60 domain-containing protein" evidence="10">
    <location>
        <begin position="24"/>
        <end position="170"/>
    </location>
</feature>
<name>A0A9X4P8R9_9PAST</name>
<evidence type="ECO:0000313" key="12">
    <source>
        <dbReference type="EMBL" id="MDG6894588.1"/>
    </source>
</evidence>
<sequence>MLKPLFIITGLLLISACSTIVQSNNPQQIETPETPLPLKTNKASHPALINNSQLAHLYQQWVGTKYRLGGTTKNGIDCSAFMQQIFAQIYQVNLPRSTTQQRQLGKPIKKAQLQQGDLVFFRNNRHVGLYIGNGQFMHASTSQGVTISSLNENYWHKNYTQSRRILSSPK</sequence>
<dbReference type="PANTHER" id="PTHR47360">
    <property type="entry name" value="MUREIN DD-ENDOPEPTIDASE MEPS/MUREIN LD-CARBOXYPEPTIDASE"/>
    <property type="match status" value="1"/>
</dbReference>
<feature type="signal peptide" evidence="10">
    <location>
        <begin position="1"/>
        <end position="23"/>
    </location>
</feature>
<keyword evidence="7" id="KW-0472">Membrane</keyword>
<dbReference type="Proteomes" id="UP001155500">
    <property type="component" value="Unassembled WGS sequence"/>
</dbReference>
<keyword evidence="9" id="KW-0449">Lipoprotein</keyword>
<accession>A0A9X4P8R9</accession>
<dbReference type="GO" id="GO:0016020">
    <property type="term" value="C:membrane"/>
    <property type="evidence" value="ECO:0007669"/>
    <property type="project" value="UniProtKB-SubCell"/>
</dbReference>
<evidence type="ECO:0000259" key="11">
    <source>
        <dbReference type="PROSITE" id="PS51935"/>
    </source>
</evidence>
<dbReference type="PROSITE" id="PS51935">
    <property type="entry name" value="NLPC_P60"/>
    <property type="match status" value="1"/>
</dbReference>
<reference evidence="12" key="1">
    <citation type="submission" date="2016-03" db="EMBL/GenBank/DDBJ databases">
        <title>Co-evolution between Pasteurellaceae and their hosts.</title>
        <authorList>
            <person name="Hansen M.J."/>
            <person name="Bojesen A.M."/>
            <person name="Planet P."/>
        </authorList>
    </citation>
    <scope>NUCLEOTIDE SEQUENCE</scope>
    <source>
        <strain evidence="12">146/S8/89</strain>
    </source>
</reference>
<evidence type="ECO:0000256" key="8">
    <source>
        <dbReference type="ARBA" id="ARBA00023139"/>
    </source>
</evidence>
<evidence type="ECO:0000256" key="7">
    <source>
        <dbReference type="ARBA" id="ARBA00023136"/>
    </source>
</evidence>
<dbReference type="GO" id="GO:0008234">
    <property type="term" value="F:cysteine-type peptidase activity"/>
    <property type="evidence" value="ECO:0007669"/>
    <property type="project" value="UniProtKB-KW"/>
</dbReference>
<dbReference type="InterPro" id="IPR038765">
    <property type="entry name" value="Papain-like_cys_pep_sf"/>
</dbReference>
<dbReference type="Gene3D" id="3.90.1720.10">
    <property type="entry name" value="endopeptidase domain like (from Nostoc punctiforme)"/>
    <property type="match status" value="1"/>
</dbReference>
<evidence type="ECO:0000256" key="3">
    <source>
        <dbReference type="ARBA" id="ARBA00022670"/>
    </source>
</evidence>
<comment type="similarity">
    <text evidence="2">Belongs to the peptidase C40 family.</text>
</comment>
<evidence type="ECO:0000256" key="9">
    <source>
        <dbReference type="ARBA" id="ARBA00023288"/>
    </source>
</evidence>
<dbReference type="InterPro" id="IPR000064">
    <property type="entry name" value="NLP_P60_dom"/>
</dbReference>
<dbReference type="InterPro" id="IPR052062">
    <property type="entry name" value="Murein_DD/LD_carboxypeptidase"/>
</dbReference>
<comment type="subcellular location">
    <subcellularLocation>
        <location evidence="1">Membrane</location>
        <topology evidence="1">Lipid-anchor</topology>
    </subcellularLocation>
</comment>
<dbReference type="SUPFAM" id="SSF54001">
    <property type="entry name" value="Cysteine proteinases"/>
    <property type="match status" value="1"/>
</dbReference>
<keyword evidence="13" id="KW-1185">Reference proteome</keyword>
<evidence type="ECO:0000256" key="4">
    <source>
        <dbReference type="ARBA" id="ARBA00022729"/>
    </source>
</evidence>